<gene>
    <name evidence="7" type="ORF">BASA50_001234</name>
</gene>
<evidence type="ECO:0000256" key="5">
    <source>
        <dbReference type="SAM" id="MobiDB-lite"/>
    </source>
</evidence>
<keyword evidence="2 4" id="KW-0863">Zinc-finger</keyword>
<dbReference type="InterPro" id="IPR024158">
    <property type="entry name" value="Mt_import_TIM15"/>
</dbReference>
<keyword evidence="3" id="KW-0862">Zinc</keyword>
<evidence type="ECO:0000259" key="6">
    <source>
        <dbReference type="PROSITE" id="PS51501"/>
    </source>
</evidence>
<proteinExistence type="predicted"/>
<evidence type="ECO:0000256" key="1">
    <source>
        <dbReference type="ARBA" id="ARBA00022723"/>
    </source>
</evidence>
<name>A0ABQ8ES11_9FUNG</name>
<dbReference type="EMBL" id="JAFCIX010000580">
    <property type="protein sequence ID" value="KAH6585626.1"/>
    <property type="molecule type" value="Genomic_DNA"/>
</dbReference>
<dbReference type="InterPro" id="IPR007853">
    <property type="entry name" value="Znf_DNL-typ"/>
</dbReference>
<evidence type="ECO:0000313" key="7">
    <source>
        <dbReference type="EMBL" id="KAH6585626.1"/>
    </source>
</evidence>
<dbReference type="PROSITE" id="PS51501">
    <property type="entry name" value="ZF_DNL"/>
    <property type="match status" value="1"/>
</dbReference>
<keyword evidence="1" id="KW-0479">Metal-binding</keyword>
<evidence type="ECO:0000313" key="8">
    <source>
        <dbReference type="Proteomes" id="UP001648503"/>
    </source>
</evidence>
<accession>A0ABQ8ES11</accession>
<evidence type="ECO:0000256" key="2">
    <source>
        <dbReference type="ARBA" id="ARBA00022771"/>
    </source>
</evidence>
<evidence type="ECO:0000256" key="4">
    <source>
        <dbReference type="PROSITE-ProRule" id="PRU00834"/>
    </source>
</evidence>
<organism evidence="7 8">
    <name type="scientific">Batrachochytrium salamandrivorans</name>
    <dbReference type="NCBI Taxonomy" id="1357716"/>
    <lineage>
        <taxon>Eukaryota</taxon>
        <taxon>Fungi</taxon>
        <taxon>Fungi incertae sedis</taxon>
        <taxon>Chytridiomycota</taxon>
        <taxon>Chytridiomycota incertae sedis</taxon>
        <taxon>Chytridiomycetes</taxon>
        <taxon>Rhizophydiales</taxon>
        <taxon>Rhizophydiales incertae sedis</taxon>
        <taxon>Batrachochytrium</taxon>
    </lineage>
</organism>
<dbReference type="Proteomes" id="UP001648503">
    <property type="component" value="Unassembled WGS sequence"/>
</dbReference>
<protein>
    <recommendedName>
        <fullName evidence="6">DNL-type domain-containing protein</fullName>
    </recommendedName>
</protein>
<feature type="domain" description="DNL-type" evidence="6">
    <location>
        <begin position="101"/>
        <end position="198"/>
    </location>
</feature>
<dbReference type="PANTHER" id="PTHR20922">
    <property type="entry name" value="DNL-TYPE ZINC FINGER PROTEIN"/>
    <property type="match status" value="1"/>
</dbReference>
<sequence length="248" mass="27164">MGCKALPSSAVSSQPFWTTWNKSGLMTVAERHTHLQQRQLAVLLVASSHKPAPINHHDFIALAPRPTYPRPIRLYSSSKNNSSNVLPPPPLKPAVAAGLNAGTDRMIIGFTCKVCDHRSYKSMSKKAYATGVVMIKCDGCKNMHLIADHLGWFDSSKPPGTIEDIMREKGETVKRIKVQPPVKFRVAEPSVSNSETDRSTGSDSAVFAAEPESVDIGADGMMEWLPKAIADAELDMMPPREQDSKEIK</sequence>
<keyword evidence="8" id="KW-1185">Reference proteome</keyword>
<reference evidence="7 8" key="1">
    <citation type="submission" date="2021-02" db="EMBL/GenBank/DDBJ databases">
        <title>Variation within the Batrachochytrium salamandrivorans European outbreak.</title>
        <authorList>
            <person name="Kelly M."/>
            <person name="Pasmans F."/>
            <person name="Shea T.P."/>
            <person name="Munoz J.F."/>
            <person name="Carranza S."/>
            <person name="Cuomo C.A."/>
            <person name="Martel A."/>
        </authorList>
    </citation>
    <scope>NUCLEOTIDE SEQUENCE [LARGE SCALE GENOMIC DNA]</scope>
    <source>
        <strain evidence="7 8">AMFP18/2</strain>
    </source>
</reference>
<comment type="caution">
    <text evidence="7">The sequence shown here is derived from an EMBL/GenBank/DDBJ whole genome shotgun (WGS) entry which is preliminary data.</text>
</comment>
<dbReference type="Pfam" id="PF05180">
    <property type="entry name" value="zf-DNL"/>
    <property type="match status" value="1"/>
</dbReference>
<evidence type="ECO:0000256" key="3">
    <source>
        <dbReference type="ARBA" id="ARBA00022833"/>
    </source>
</evidence>
<feature type="region of interest" description="Disordered" evidence="5">
    <location>
        <begin position="187"/>
        <end position="208"/>
    </location>
</feature>
<dbReference type="PANTHER" id="PTHR20922:SF13">
    <property type="entry name" value="DNL-TYPE ZINC FINGER PROTEIN"/>
    <property type="match status" value="1"/>
</dbReference>